<dbReference type="PANTHER" id="PTHR46532">
    <property type="entry name" value="MALE FERTILITY FACTOR KL5"/>
    <property type="match status" value="1"/>
</dbReference>
<dbReference type="Pfam" id="PF12777">
    <property type="entry name" value="MT"/>
    <property type="match status" value="1"/>
</dbReference>
<dbReference type="PANTHER" id="PTHR46532:SF4">
    <property type="entry name" value="AAA+ ATPASE DOMAIN-CONTAINING PROTEIN"/>
    <property type="match status" value="1"/>
</dbReference>
<dbReference type="Pfam" id="PF12775">
    <property type="entry name" value="AAA_7"/>
    <property type="match status" value="1"/>
</dbReference>
<evidence type="ECO:0000256" key="14">
    <source>
        <dbReference type="SAM" id="Coils"/>
    </source>
</evidence>
<dbReference type="InterPro" id="IPR027417">
    <property type="entry name" value="P-loop_NTPase"/>
</dbReference>
<dbReference type="FunFam" id="1.20.920.20:FF:000004">
    <property type="entry name" value="Dynein axonemal heavy chain 5"/>
    <property type="match status" value="1"/>
</dbReference>
<dbReference type="FunFam" id="3.40.50.300:FF:000049">
    <property type="entry name" value="Dynein, axonemal, heavy chain 5"/>
    <property type="match status" value="1"/>
</dbReference>
<feature type="coiled-coil region" evidence="14">
    <location>
        <begin position="825"/>
        <end position="873"/>
    </location>
</feature>
<dbReference type="Pfam" id="PF12781">
    <property type="entry name" value="AAA_9"/>
    <property type="match status" value="1"/>
</dbReference>
<dbReference type="Pfam" id="PF12780">
    <property type="entry name" value="AAA_8"/>
    <property type="match status" value="1"/>
</dbReference>
<dbReference type="InterPro" id="IPR026983">
    <property type="entry name" value="DHC"/>
</dbReference>
<dbReference type="GO" id="GO:0051959">
    <property type="term" value="F:dynein light intermediate chain binding"/>
    <property type="evidence" value="ECO:0007669"/>
    <property type="project" value="InterPro"/>
</dbReference>
<dbReference type="Pfam" id="PF17857">
    <property type="entry name" value="AAA_lid_1"/>
    <property type="match status" value="1"/>
</dbReference>
<keyword evidence="9 14" id="KW-0175">Coiled coil</keyword>
<evidence type="ECO:0000256" key="5">
    <source>
        <dbReference type="ARBA" id="ARBA00022737"/>
    </source>
</evidence>
<proteinExistence type="inferred from homology"/>
<evidence type="ECO:0000256" key="10">
    <source>
        <dbReference type="ARBA" id="ARBA00023069"/>
    </source>
</evidence>
<evidence type="ECO:0000256" key="2">
    <source>
        <dbReference type="ARBA" id="ARBA00008887"/>
    </source>
</evidence>
<keyword evidence="4" id="KW-0493">Microtubule</keyword>
<evidence type="ECO:0000256" key="11">
    <source>
        <dbReference type="ARBA" id="ARBA00023175"/>
    </source>
</evidence>
<dbReference type="Gene3D" id="1.20.920.30">
    <property type="match status" value="1"/>
</dbReference>
<accession>A0AAW2IEH1</accession>
<name>A0AAW2IEH1_9NEOP</name>
<dbReference type="GO" id="GO:0005524">
    <property type="term" value="F:ATP binding"/>
    <property type="evidence" value="ECO:0007669"/>
    <property type="project" value="UniProtKB-KW"/>
</dbReference>
<keyword evidence="5" id="KW-0677">Repeat</keyword>
<evidence type="ECO:0000259" key="15">
    <source>
        <dbReference type="Pfam" id="PF12777"/>
    </source>
</evidence>
<feature type="domain" description="Dynein heavy chain coiled coil stalk" evidence="15">
    <location>
        <begin position="597"/>
        <end position="941"/>
    </location>
</feature>
<dbReference type="Gene3D" id="1.20.920.20">
    <property type="match status" value="1"/>
</dbReference>
<dbReference type="GO" id="GO:0045505">
    <property type="term" value="F:dynein intermediate chain binding"/>
    <property type="evidence" value="ECO:0007669"/>
    <property type="project" value="InterPro"/>
</dbReference>
<evidence type="ECO:0000259" key="18">
    <source>
        <dbReference type="Pfam" id="PF17857"/>
    </source>
</evidence>
<dbReference type="FunFam" id="1.20.920.30:FF:000004">
    <property type="entry name" value="Dynein axonemal heavy chain 5"/>
    <property type="match status" value="1"/>
</dbReference>
<evidence type="ECO:0000256" key="3">
    <source>
        <dbReference type="ARBA" id="ARBA00022490"/>
    </source>
</evidence>
<reference evidence="19" key="1">
    <citation type="journal article" date="2024" name="Gigascience">
        <title>Chromosome-level genome of the poultry shaft louse Menopon gallinae provides insight into the host-switching and adaptive evolution of parasitic lice.</title>
        <authorList>
            <person name="Xu Y."/>
            <person name="Ma L."/>
            <person name="Liu S."/>
            <person name="Liang Y."/>
            <person name="Liu Q."/>
            <person name="He Z."/>
            <person name="Tian L."/>
            <person name="Duan Y."/>
            <person name="Cai W."/>
            <person name="Li H."/>
            <person name="Song F."/>
        </authorList>
    </citation>
    <scope>NUCLEOTIDE SEQUENCE</scope>
    <source>
        <strain evidence="19">Cailab_2023a</strain>
    </source>
</reference>
<feature type="domain" description="Dynein heavy chain AAA module D4" evidence="16">
    <location>
        <begin position="321"/>
        <end position="583"/>
    </location>
</feature>
<keyword evidence="11" id="KW-0505">Motor protein</keyword>
<evidence type="ECO:0000259" key="16">
    <source>
        <dbReference type="Pfam" id="PF12780"/>
    </source>
</evidence>
<sequence>MKRASLGNFLGRSFNFSSATTPFQFQKTIESYVEKRMGNTFGPGNGKKMIVFIDDINLPQINEWGDQVTNEIVRQTINMKGFYSLEKPGEFTNIVDVQFLAAMSQPGGGRNDIPSRLKRQFCLFNVALPSDASIDKIFRVIGEGHYNVKRGFSTEVRNLIKRLIQVTRDLWQETRGYLLPTPAKFHYVFSLRDLSRIWQGMVGTLSTVIDSEKILLLLWKHECARVFSDRFTTMADKDWFNETLFKIIETKLGPEYVEMAGSDPVFVDFMRDAPEPTGEEGEEADMELPKVYEPVSDFSELRERLDMFLAQFNEMVRGAGMDLVFFPDAMLHIVRISRVIRHPRGNVMLVGVGGSGKQSLTKLSSFIAGYKTFQITLTRSYNSTNFLEDLKLLYRSCGVQGKGTTFIFTDLDIKEEGFLEYLNNILSSGVISNLFTRDEQQEIISELTPVMKRENPKRTLNNETVMEHFLFRTCQNLHVVFCFSPVGEKFRNRALRFPALVSGCTINWFQPWPEDALVSVAKHFLSGFEITCTAQVKEELVTALGTIQGVVATTSAEYFQRFRRATHVTPKSYLNFISGYKNIYQQKQHELGEGAQRMETGLRKLDEASRSVEILKKDLAVMERELAQASEKAERVLTEVTERAMQAETVKDQVMKVKEKAEALVAYIASEKALAEQKLEAAKPALEEAEAALNTIKPAHIATVRKLGRPPHLIMRIMDCVLILFQRKLHAVIGDTACPCPKPSWAESLKMMASTTFLLQLQNYPKDIINNEMVELLIPYFEMEDYNMDTAKRVCGDVAGLLSWTKAMAFFFSVNKEVLPLKANLSLQEARLKIAMDDLSRAEMELEEREKALQRVKDQYDAAVAEKQRLTDAANICLRKMTAATALINGLGGEKIRWTQQSKEFKAQLGRLVGDVLLATGFLSYCGPYNQEFRSNLVNSWMSHLEQRAIPFTQNLNITNMLVDSATISEWTLQGLPNDELSVQNALIVTKSSSYPLLIDPQNQGKMWIKNKESSNELQITSLNHKYFRTHFEDSLSLGRPLLIEDVGEELDPVIDNVLEKNFIKSGSIEKVVVGDKECDVMPGFMLYITTKLPNPAYSPEISAKTSIIDFTVTLLGLEDQLLGRVILMEKSDLEAERVALFESVMQNQRSMKELESNLLCRLTSAESSLVDDEALIQVLQETKTTAEEVNQKLKVAASTEKKIMIAREEFRAVAARGFHSLFPHRRNE</sequence>
<dbReference type="InterPro" id="IPR035706">
    <property type="entry name" value="AAA_9"/>
</dbReference>
<comment type="caution">
    <text evidence="19">The sequence shown here is derived from an EMBL/GenBank/DDBJ whole genome shotgun (WGS) entry which is preliminary data.</text>
</comment>
<comment type="similarity">
    <text evidence="2">Belongs to the dynein heavy chain family.</text>
</comment>
<dbReference type="FunFam" id="3.40.50.300:FF:002141">
    <property type="entry name" value="Dynein heavy chain"/>
    <property type="match status" value="1"/>
</dbReference>
<keyword evidence="6" id="KW-0547">Nucleotide-binding</keyword>
<dbReference type="InterPro" id="IPR041589">
    <property type="entry name" value="DNAH3_AAA_lid_1"/>
</dbReference>
<keyword evidence="8" id="KW-0243">Dynein</keyword>
<dbReference type="Gene3D" id="6.10.140.1060">
    <property type="match status" value="1"/>
</dbReference>
<dbReference type="SUPFAM" id="SSF52540">
    <property type="entry name" value="P-loop containing nucleoside triphosphate hydrolases"/>
    <property type="match status" value="2"/>
</dbReference>
<dbReference type="InterPro" id="IPR024743">
    <property type="entry name" value="Dynein_HC_stalk"/>
</dbReference>
<evidence type="ECO:0000256" key="9">
    <source>
        <dbReference type="ARBA" id="ARBA00023054"/>
    </source>
</evidence>
<evidence type="ECO:0000256" key="7">
    <source>
        <dbReference type="ARBA" id="ARBA00022840"/>
    </source>
</evidence>
<evidence type="ECO:0000313" key="19">
    <source>
        <dbReference type="EMBL" id="KAL0280412.1"/>
    </source>
</evidence>
<evidence type="ECO:0000256" key="8">
    <source>
        <dbReference type="ARBA" id="ARBA00023017"/>
    </source>
</evidence>
<feature type="domain" description="Dynein heavy chain ATP-binding dynein motor region" evidence="17">
    <location>
        <begin position="970"/>
        <end position="1190"/>
    </location>
</feature>
<evidence type="ECO:0008006" key="20">
    <source>
        <dbReference type="Google" id="ProtNLM"/>
    </source>
</evidence>
<organism evidence="19">
    <name type="scientific">Menopon gallinae</name>
    <name type="common">poultry shaft louse</name>
    <dbReference type="NCBI Taxonomy" id="328185"/>
    <lineage>
        <taxon>Eukaryota</taxon>
        <taxon>Metazoa</taxon>
        <taxon>Ecdysozoa</taxon>
        <taxon>Arthropoda</taxon>
        <taxon>Hexapoda</taxon>
        <taxon>Insecta</taxon>
        <taxon>Pterygota</taxon>
        <taxon>Neoptera</taxon>
        <taxon>Paraneoptera</taxon>
        <taxon>Psocodea</taxon>
        <taxon>Troctomorpha</taxon>
        <taxon>Phthiraptera</taxon>
        <taxon>Amblycera</taxon>
        <taxon>Menoponidae</taxon>
        <taxon>Menopon</taxon>
    </lineage>
</organism>
<dbReference type="AlphaFoldDB" id="A0AAW2IEH1"/>
<dbReference type="InterPro" id="IPR024317">
    <property type="entry name" value="Dynein_heavy_chain_D4_dom"/>
</dbReference>
<dbReference type="GO" id="GO:0005858">
    <property type="term" value="C:axonemal dynein complex"/>
    <property type="evidence" value="ECO:0007669"/>
    <property type="project" value="TreeGrafter"/>
</dbReference>
<dbReference type="GO" id="GO:0005874">
    <property type="term" value="C:microtubule"/>
    <property type="evidence" value="ECO:0007669"/>
    <property type="project" value="UniProtKB-KW"/>
</dbReference>
<evidence type="ECO:0000256" key="12">
    <source>
        <dbReference type="ARBA" id="ARBA00023212"/>
    </source>
</evidence>
<keyword evidence="13" id="KW-0966">Cell projection</keyword>
<feature type="domain" description="Dynein heavy chain 3 AAA+ lid" evidence="18">
    <location>
        <begin position="163"/>
        <end position="243"/>
    </location>
</feature>
<dbReference type="Gene3D" id="3.40.50.300">
    <property type="entry name" value="P-loop containing nucleotide triphosphate hydrolases"/>
    <property type="match status" value="2"/>
</dbReference>
<evidence type="ECO:0000256" key="6">
    <source>
        <dbReference type="ARBA" id="ARBA00022741"/>
    </source>
</evidence>
<evidence type="ECO:0000256" key="4">
    <source>
        <dbReference type="ARBA" id="ARBA00022701"/>
    </source>
</evidence>
<comment type="subcellular location">
    <subcellularLocation>
        <location evidence="1">Cytoplasm</location>
        <location evidence="1">Cytoskeleton</location>
        <location evidence="1">Cilium axoneme</location>
    </subcellularLocation>
</comment>
<keyword evidence="3" id="KW-0963">Cytoplasm</keyword>
<keyword evidence="7" id="KW-0067">ATP-binding</keyword>
<dbReference type="EMBL" id="JARGDH010000001">
    <property type="protein sequence ID" value="KAL0280412.1"/>
    <property type="molecule type" value="Genomic_DNA"/>
</dbReference>
<keyword evidence="12" id="KW-0206">Cytoskeleton</keyword>
<gene>
    <name evidence="19" type="ORF">PYX00_001706</name>
</gene>
<evidence type="ECO:0000256" key="13">
    <source>
        <dbReference type="ARBA" id="ARBA00023273"/>
    </source>
</evidence>
<evidence type="ECO:0000259" key="17">
    <source>
        <dbReference type="Pfam" id="PF12781"/>
    </source>
</evidence>
<dbReference type="GO" id="GO:0007018">
    <property type="term" value="P:microtubule-based movement"/>
    <property type="evidence" value="ECO:0007669"/>
    <property type="project" value="InterPro"/>
</dbReference>
<protein>
    <recommendedName>
        <fullName evidence="20">Dynein heavy chain 5, axonemal</fullName>
    </recommendedName>
</protein>
<evidence type="ECO:0000256" key="1">
    <source>
        <dbReference type="ARBA" id="ARBA00004430"/>
    </source>
</evidence>
<keyword evidence="10" id="KW-0969">Cilium</keyword>
<feature type="coiled-coil region" evidence="14">
    <location>
        <begin position="605"/>
        <end position="639"/>
    </location>
</feature>